<accession>A0ABT6MX99</accession>
<evidence type="ECO:0000256" key="4">
    <source>
        <dbReference type="SAM" id="SignalP"/>
    </source>
</evidence>
<evidence type="ECO:0000313" key="7">
    <source>
        <dbReference type="Proteomes" id="UP001160625"/>
    </source>
</evidence>
<gene>
    <name evidence="6" type="ORF">QGN17_01485</name>
</gene>
<name>A0ABT6MX99_9SPHN</name>
<reference evidence="6" key="1">
    <citation type="submission" date="2023-04" db="EMBL/GenBank/DDBJ databases">
        <title>Sphingomonas sp. MAHUQ-71 isolated from rice field.</title>
        <authorList>
            <person name="Huq M.A."/>
        </authorList>
    </citation>
    <scope>NUCLEOTIDE SEQUENCE</scope>
    <source>
        <strain evidence="6">MAHUQ-71</strain>
    </source>
</reference>
<dbReference type="InterPro" id="IPR006311">
    <property type="entry name" value="TAT_signal"/>
</dbReference>
<dbReference type="SUPFAM" id="SSF53850">
    <property type="entry name" value="Periplasmic binding protein-like II"/>
    <property type="match status" value="1"/>
</dbReference>
<comment type="caution">
    <text evidence="6">The sequence shown here is derived from an EMBL/GenBank/DDBJ whole genome shotgun (WGS) entry which is preliminary data.</text>
</comment>
<keyword evidence="2 4" id="KW-0732">Signal</keyword>
<organism evidence="6 7">
    <name type="scientific">Sphingomonas oryzagri</name>
    <dbReference type="NCBI Taxonomy" id="3042314"/>
    <lineage>
        <taxon>Bacteria</taxon>
        <taxon>Pseudomonadati</taxon>
        <taxon>Pseudomonadota</taxon>
        <taxon>Alphaproteobacteria</taxon>
        <taxon>Sphingomonadales</taxon>
        <taxon>Sphingomonadaceae</taxon>
        <taxon>Sphingomonas</taxon>
    </lineage>
</organism>
<evidence type="ECO:0000256" key="1">
    <source>
        <dbReference type="ARBA" id="ARBA00010333"/>
    </source>
</evidence>
<dbReference type="InterPro" id="IPR018313">
    <property type="entry name" value="SBP_3_CS"/>
</dbReference>
<sequence length="285" mass="30372">MSIGRRQALSLIGGGAAFALAPRAGAAPLDTVIRNGFLSVAVYRDFEPWSWRDAEGLKGIDVEIGELLASALALRVSYLELIPGDDVAADLRNAVWRGSLTGLAPADVMMHIPVDRQLALANDRAVIVGAYYRESFAMACNRERSPDCEAMPPAFKGRPLAAEIDTIPDFYLSSVSGGVLRGDVHHYPTGTAAVAAVAGDKADAVVATRAQIEHGLLAAKDRLVQRKGPLPMMMSPGWNVGIAVKDNSRDLGDKLESVLAQLVANGKVPAIFERYGVVYRPPVEA</sequence>
<proteinExistence type="inferred from homology"/>
<evidence type="ECO:0000313" key="6">
    <source>
        <dbReference type="EMBL" id="MDH7637391.1"/>
    </source>
</evidence>
<protein>
    <submittedName>
        <fullName evidence="6">Transporter substrate-binding domain-containing protein</fullName>
    </submittedName>
</protein>
<dbReference type="EMBL" id="JARYGZ010000001">
    <property type="protein sequence ID" value="MDH7637391.1"/>
    <property type="molecule type" value="Genomic_DNA"/>
</dbReference>
<dbReference type="Gene3D" id="3.40.190.10">
    <property type="entry name" value="Periplasmic binding protein-like II"/>
    <property type="match status" value="3"/>
</dbReference>
<comment type="similarity">
    <text evidence="1 3">Belongs to the bacterial solute-binding protein 3 family.</text>
</comment>
<evidence type="ECO:0000256" key="2">
    <source>
        <dbReference type="ARBA" id="ARBA00022729"/>
    </source>
</evidence>
<dbReference type="InterPro" id="IPR001638">
    <property type="entry name" value="Solute-binding_3/MltF_N"/>
</dbReference>
<dbReference type="RefSeq" id="WP_281042743.1">
    <property type="nucleotide sequence ID" value="NZ_JARYGZ010000001.1"/>
</dbReference>
<dbReference type="PROSITE" id="PS51318">
    <property type="entry name" value="TAT"/>
    <property type="match status" value="1"/>
</dbReference>
<dbReference type="PROSITE" id="PS01039">
    <property type="entry name" value="SBP_BACTERIAL_3"/>
    <property type="match status" value="1"/>
</dbReference>
<feature type="domain" description="Solute-binding protein family 3/N-terminal" evidence="5">
    <location>
        <begin position="37"/>
        <end position="278"/>
    </location>
</feature>
<feature type="signal peptide" evidence="4">
    <location>
        <begin position="1"/>
        <end position="26"/>
    </location>
</feature>
<dbReference type="Proteomes" id="UP001160625">
    <property type="component" value="Unassembled WGS sequence"/>
</dbReference>
<keyword evidence="7" id="KW-1185">Reference proteome</keyword>
<evidence type="ECO:0000256" key="3">
    <source>
        <dbReference type="RuleBase" id="RU003744"/>
    </source>
</evidence>
<dbReference type="SMART" id="SM00062">
    <property type="entry name" value="PBPb"/>
    <property type="match status" value="1"/>
</dbReference>
<evidence type="ECO:0000259" key="5">
    <source>
        <dbReference type="SMART" id="SM00062"/>
    </source>
</evidence>
<feature type="chain" id="PRO_5047334503" evidence="4">
    <location>
        <begin position="27"/>
        <end position="285"/>
    </location>
</feature>